<dbReference type="InterPro" id="IPR043773">
    <property type="entry name" value="JetA"/>
</dbReference>
<dbReference type="Proteomes" id="UP000634206">
    <property type="component" value="Unassembled WGS sequence"/>
</dbReference>
<dbReference type="RefSeq" id="WP_309489575.1">
    <property type="nucleotide sequence ID" value="NZ_JAENIG010000004.1"/>
</dbReference>
<gene>
    <name evidence="2" type="ORF">JIN83_08330</name>
</gene>
<sequence length="480" mass="53821">MSNDRFSSALFKETRGPAFFRILAGKNAPFYVDALSALEREATDSTEGISREVAIGLIEETLEAHPGVEFEPDELAESRDLREKARNLLDVFIKSHWLEEPPRRDWRRVILFDAHGATMIAALKKIAWPDAAVFTDKITGVCSMLADDASLAEQPWQTIENCLANVRDGVNELRSMQKSVQRHTRRQLEEETIQGNLSVVFDEYTDQISHSCYAALVRSRLPIRLPDTVERIAGHIYNDAAMINAMQEEVMKRFPEITADSARSRVHAALDELIELLELVLPMADEVDRRTADFTRRSLARFRYLQDVTGERRTELKSFFEVVNQSLSGRKLQQSNPSLPELPQLLLPTVKLPAGLDTLYSPPNRRPPLEQGAFEDEVSDADRESGLDDMQRTIRDSLSVARANRLAAALPGGKGTRIESDALELPEDAAAGDLIALLLHAEAPDARYRLDVSRVADENQSPPVDTISTTHVERFAVIKK</sequence>
<protein>
    <submittedName>
        <fullName evidence="2">Uncharacterized protein</fullName>
    </submittedName>
</protein>
<comment type="caution">
    <text evidence="2">The sequence shown here is derived from an EMBL/GenBank/DDBJ whole genome shotgun (WGS) entry which is preliminary data.</text>
</comment>
<proteinExistence type="predicted"/>
<dbReference type="Pfam" id="PF18982">
    <property type="entry name" value="JetA"/>
    <property type="match status" value="1"/>
</dbReference>
<evidence type="ECO:0000313" key="3">
    <source>
        <dbReference type="Proteomes" id="UP000634206"/>
    </source>
</evidence>
<name>A0AAE2SDN3_9BACT</name>
<evidence type="ECO:0000313" key="2">
    <source>
        <dbReference type="EMBL" id="MBK1854964.1"/>
    </source>
</evidence>
<evidence type="ECO:0000256" key="1">
    <source>
        <dbReference type="SAM" id="MobiDB-lite"/>
    </source>
</evidence>
<feature type="region of interest" description="Disordered" evidence="1">
    <location>
        <begin position="361"/>
        <end position="386"/>
    </location>
</feature>
<dbReference type="EMBL" id="JAENIG010000004">
    <property type="protein sequence ID" value="MBK1854964.1"/>
    <property type="molecule type" value="Genomic_DNA"/>
</dbReference>
<reference evidence="2" key="1">
    <citation type="submission" date="2021-01" db="EMBL/GenBank/DDBJ databases">
        <title>Modified the classification status of verrucomicrobia.</title>
        <authorList>
            <person name="Feng X."/>
        </authorList>
    </citation>
    <scope>NUCLEOTIDE SEQUENCE</scope>
    <source>
        <strain evidence="2">5K15</strain>
    </source>
</reference>
<keyword evidence="3" id="KW-1185">Reference proteome</keyword>
<organism evidence="2 3">
    <name type="scientific">Oceaniferula flava</name>
    <dbReference type="NCBI Taxonomy" id="2800421"/>
    <lineage>
        <taxon>Bacteria</taxon>
        <taxon>Pseudomonadati</taxon>
        <taxon>Verrucomicrobiota</taxon>
        <taxon>Verrucomicrobiia</taxon>
        <taxon>Verrucomicrobiales</taxon>
        <taxon>Verrucomicrobiaceae</taxon>
        <taxon>Oceaniferula</taxon>
    </lineage>
</organism>
<accession>A0AAE2SDN3</accession>
<dbReference type="AlphaFoldDB" id="A0AAE2SDN3"/>